<dbReference type="EMBL" id="SDMP01000020">
    <property type="protein sequence ID" value="RYQ86330.1"/>
    <property type="molecule type" value="Genomic_DNA"/>
</dbReference>
<reference evidence="1 2" key="1">
    <citation type="submission" date="2019-01" db="EMBL/GenBank/DDBJ databases">
        <title>Sequencing of cultivated peanut Arachis hypogaea provides insights into genome evolution and oil improvement.</title>
        <authorList>
            <person name="Chen X."/>
        </authorList>
    </citation>
    <scope>NUCLEOTIDE SEQUENCE [LARGE SCALE GENOMIC DNA]</scope>
    <source>
        <strain evidence="2">cv. Fuhuasheng</strain>
        <tissue evidence="1">Leaves</tissue>
    </source>
</reference>
<evidence type="ECO:0000313" key="2">
    <source>
        <dbReference type="Proteomes" id="UP000289738"/>
    </source>
</evidence>
<protein>
    <submittedName>
        <fullName evidence="1">Uncharacterized protein</fullName>
    </submittedName>
</protein>
<accession>A0A444X9H5</accession>
<dbReference type="AlphaFoldDB" id="A0A444X9H5"/>
<organism evidence="1 2">
    <name type="scientific">Arachis hypogaea</name>
    <name type="common">Peanut</name>
    <dbReference type="NCBI Taxonomy" id="3818"/>
    <lineage>
        <taxon>Eukaryota</taxon>
        <taxon>Viridiplantae</taxon>
        <taxon>Streptophyta</taxon>
        <taxon>Embryophyta</taxon>
        <taxon>Tracheophyta</taxon>
        <taxon>Spermatophyta</taxon>
        <taxon>Magnoliopsida</taxon>
        <taxon>eudicotyledons</taxon>
        <taxon>Gunneridae</taxon>
        <taxon>Pentapetalae</taxon>
        <taxon>rosids</taxon>
        <taxon>fabids</taxon>
        <taxon>Fabales</taxon>
        <taxon>Fabaceae</taxon>
        <taxon>Papilionoideae</taxon>
        <taxon>50 kb inversion clade</taxon>
        <taxon>dalbergioids sensu lato</taxon>
        <taxon>Dalbergieae</taxon>
        <taxon>Pterocarpus clade</taxon>
        <taxon>Arachis</taxon>
    </lineage>
</organism>
<evidence type="ECO:0000313" key="1">
    <source>
        <dbReference type="EMBL" id="RYQ86330.1"/>
    </source>
</evidence>
<name>A0A444X9H5_ARAHY</name>
<gene>
    <name evidence="1" type="ORF">Ahy_B10g106008</name>
</gene>
<keyword evidence="2" id="KW-1185">Reference proteome</keyword>
<proteinExistence type="predicted"/>
<dbReference type="Proteomes" id="UP000289738">
    <property type="component" value="Chromosome B10"/>
</dbReference>
<sequence length="65" mass="7346">MSNAIVKFFHSVDVVKCDFTPYKTLSGTKEKHMTTNLGCAPGVFNQHKTLGFDTLIHEMLMQMQP</sequence>
<comment type="caution">
    <text evidence="1">The sequence shown here is derived from an EMBL/GenBank/DDBJ whole genome shotgun (WGS) entry which is preliminary data.</text>
</comment>